<dbReference type="KEGG" id="tfr:BR63_19215"/>
<proteinExistence type="predicted"/>
<reference evidence="4 5" key="1">
    <citation type="journal article" date="2019" name="Front. Microbiol.">
        <title>Thermoanaerosceptrum fracticalcis gen. nov. sp. nov., a Novel Fumarate-Fermenting Microorganism From a Deep Fractured Carbonate Aquifer of the US Great Basin.</title>
        <authorList>
            <person name="Hamilton-Brehm S.D."/>
            <person name="Stewart L.E."/>
            <person name="Zavarin M."/>
            <person name="Caldwell M."/>
            <person name="Lawson P.A."/>
            <person name="Onstott T.C."/>
            <person name="Grzymski J."/>
            <person name="Neveux I."/>
            <person name="Lollar B.S."/>
            <person name="Russell C.E."/>
            <person name="Moser D.P."/>
        </authorList>
    </citation>
    <scope>NUCLEOTIDE SEQUENCE [LARGE SCALE GENOMIC DNA]</scope>
    <source>
        <strain evidence="4 5">DRI-13</strain>
    </source>
</reference>
<evidence type="ECO:0000313" key="4">
    <source>
        <dbReference type="EMBL" id="QNB48212.1"/>
    </source>
</evidence>
<dbReference type="EMBL" id="CP045798">
    <property type="protein sequence ID" value="QNB48212.1"/>
    <property type="molecule type" value="Genomic_DNA"/>
</dbReference>
<feature type="coiled-coil region" evidence="1">
    <location>
        <begin position="20"/>
        <end position="47"/>
    </location>
</feature>
<evidence type="ECO:0000256" key="1">
    <source>
        <dbReference type="SAM" id="Coils"/>
    </source>
</evidence>
<feature type="domain" description="Cathelicidin antimicrobial peptide C-terminal" evidence="3">
    <location>
        <begin position="400"/>
        <end position="414"/>
    </location>
</feature>
<keyword evidence="1" id="KW-0175">Coiled coil</keyword>
<organism evidence="4 5">
    <name type="scientific">Thermanaerosceptrum fracticalcis</name>
    <dbReference type="NCBI Taxonomy" id="1712410"/>
    <lineage>
        <taxon>Bacteria</taxon>
        <taxon>Bacillati</taxon>
        <taxon>Bacillota</taxon>
        <taxon>Clostridia</taxon>
        <taxon>Eubacteriales</taxon>
        <taxon>Peptococcaceae</taxon>
        <taxon>Thermanaerosceptrum</taxon>
    </lineage>
</organism>
<keyword evidence="5" id="KW-1185">Reference proteome</keyword>
<feature type="transmembrane region" description="Helical" evidence="2">
    <location>
        <begin position="361"/>
        <end position="385"/>
    </location>
</feature>
<evidence type="ECO:0000313" key="5">
    <source>
        <dbReference type="Proteomes" id="UP000515847"/>
    </source>
</evidence>
<keyword evidence="2" id="KW-0812">Transmembrane</keyword>
<dbReference type="Pfam" id="PF12153">
    <property type="entry name" value="CAP18_C"/>
    <property type="match status" value="1"/>
</dbReference>
<keyword evidence="2" id="KW-1133">Transmembrane helix</keyword>
<sequence length="510" mass="54790">MAYSLAGVLSLKDKSFTSTLKQSATEAAKFDNKIKHLNNQVKKLETRFTGSFKNMAKAGAGFAAGYLGITGAAGLVGSAISGAADLEGYRNTLNVVMKDQKKAAETMAWAVNFANKTPFETDDIVQATVRLQSYGINAKEVMTSIGDMAGVMNKDIMQAAEAVADAQTGELERLKEFGITKQMIIDHANKTMRGKQVVNNKGQITDQKAFNKALFSLMEERFKGGMEIQANSFRGIMSTVTGVFKTSIAQMAGISATGEVKAGGLFDTIKQKAKLLADTLTRWAQDGTLERVGERITGVFNTLGSAIGWVRDNAGWLIPVVAGVTSAIMAQSIIDKISKAYKAWTAITKGLSTAQLVLNGIMAASPFGLVALAIGAVVAAGVVLYQNWDTIKQKALELWEKLENIGKKIKEFFGIKGQVNVGVSVTESYQDYPAAAVPAFAAGINRVPRDTLAYVHKDEAIIPAQYNPYNPNSKSMGAANIVININGYNKPTREIINEFVPQLKLALANM</sequence>
<protein>
    <recommendedName>
        <fullName evidence="3">Cathelicidin antimicrobial peptide C-terminal domain-containing protein</fullName>
    </recommendedName>
</protein>
<dbReference type="OrthoDB" id="9780715at2"/>
<keyword evidence="2" id="KW-0472">Membrane</keyword>
<evidence type="ECO:0000256" key="2">
    <source>
        <dbReference type="SAM" id="Phobius"/>
    </source>
</evidence>
<gene>
    <name evidence="4" type="ORF">BR63_19215</name>
</gene>
<dbReference type="GO" id="GO:0042742">
    <property type="term" value="P:defense response to bacterium"/>
    <property type="evidence" value="ECO:0007669"/>
    <property type="project" value="InterPro"/>
</dbReference>
<dbReference type="AlphaFoldDB" id="A0A7G6E808"/>
<dbReference type="Proteomes" id="UP000515847">
    <property type="component" value="Chromosome"/>
</dbReference>
<dbReference type="RefSeq" id="WP_051966163.1">
    <property type="nucleotide sequence ID" value="NZ_CP045798.1"/>
</dbReference>
<evidence type="ECO:0000259" key="3">
    <source>
        <dbReference type="Pfam" id="PF12153"/>
    </source>
</evidence>
<accession>A0A7G6E808</accession>
<name>A0A7G6E808_THEFR</name>
<dbReference type="InterPro" id="IPR022746">
    <property type="entry name" value="Cathlecidin_C"/>
</dbReference>